<accession>A0A414P0L5</accession>
<evidence type="ECO:0000313" key="2">
    <source>
        <dbReference type="EMBL" id="RHF55034.1"/>
    </source>
</evidence>
<feature type="chain" id="PRO_5039192456" evidence="1">
    <location>
        <begin position="22"/>
        <end position="228"/>
    </location>
</feature>
<name>A0A414P0L5_9FIRM</name>
<dbReference type="Proteomes" id="UP000284902">
    <property type="component" value="Unassembled WGS sequence"/>
</dbReference>
<comment type="caution">
    <text evidence="2">The sequence shown here is derived from an EMBL/GenBank/DDBJ whole genome shotgun (WGS) entry which is preliminary data.</text>
</comment>
<evidence type="ECO:0000313" key="3">
    <source>
        <dbReference type="Proteomes" id="UP000284902"/>
    </source>
</evidence>
<reference evidence="2 3" key="1">
    <citation type="submission" date="2018-08" db="EMBL/GenBank/DDBJ databases">
        <title>A genome reference for cultivated species of the human gut microbiota.</title>
        <authorList>
            <person name="Zou Y."/>
            <person name="Xue W."/>
            <person name="Luo G."/>
        </authorList>
    </citation>
    <scope>NUCLEOTIDE SEQUENCE [LARGE SCALE GENOMIC DNA]</scope>
    <source>
        <strain evidence="2 3">AM25-1LB</strain>
    </source>
</reference>
<proteinExistence type="predicted"/>
<sequence>MRKLYCILLRGFIILSVLGCADKDTFAGANREERIIMSLEKTYPEHTFQIVKPYDKYNGNYYAVCEDEKGIQFKVHTIMYDNRYHFGCYDQYLVEIEKKGNFINKTAEIAKKHGYDIRYDEDNQTLALVIDVDHTVDTSDVTETIVEILNAVPTLPEIDYPDTTFSTGVENYFSEPEMYKLLYDFVTEGKNIVGIGDVPINQREEEKATIEEAVVEAYNSAMKNKESY</sequence>
<dbReference type="EMBL" id="QRHG01000071">
    <property type="protein sequence ID" value="RHF55034.1"/>
    <property type="molecule type" value="Genomic_DNA"/>
</dbReference>
<protein>
    <submittedName>
        <fullName evidence="2">Uncharacterized protein</fullName>
    </submittedName>
</protein>
<organism evidence="2 3">
    <name type="scientific">[Ruminococcus] lactaris</name>
    <dbReference type="NCBI Taxonomy" id="46228"/>
    <lineage>
        <taxon>Bacteria</taxon>
        <taxon>Bacillati</taxon>
        <taxon>Bacillota</taxon>
        <taxon>Clostridia</taxon>
        <taxon>Lachnospirales</taxon>
        <taxon>Lachnospiraceae</taxon>
        <taxon>Mediterraneibacter</taxon>
    </lineage>
</organism>
<evidence type="ECO:0000256" key="1">
    <source>
        <dbReference type="SAM" id="SignalP"/>
    </source>
</evidence>
<feature type="signal peptide" evidence="1">
    <location>
        <begin position="1"/>
        <end position="21"/>
    </location>
</feature>
<gene>
    <name evidence="2" type="ORF">DW672_13880</name>
</gene>
<keyword evidence="1" id="KW-0732">Signal</keyword>
<dbReference type="RefSeq" id="WP_118213353.1">
    <property type="nucleotide sequence ID" value="NZ_JAQEAN010000074.1"/>
</dbReference>
<dbReference type="AlphaFoldDB" id="A0A414P0L5"/>